<sequence>MKIISDMILCVLLNYHIICPFPAVQIRFPAVTDLPLPPHSAISRQHNM</sequence>
<gene>
    <name evidence="1" type="ORF">PECOH45_0014</name>
</gene>
<dbReference type="AlphaFoldDB" id="A0AAI9ELQ6"/>
<keyword evidence="1" id="KW-0614">Plasmid</keyword>
<evidence type="ECO:0000313" key="1">
    <source>
        <dbReference type="EMBL" id="CDL63672.1"/>
    </source>
</evidence>
<geneLocation type="plasmid" evidence="1">
    <name>pECOH45</name>
</geneLocation>
<dbReference type="EMBL" id="HG796217">
    <property type="protein sequence ID" value="CDL63672.1"/>
    <property type="molecule type" value="Genomic_DNA"/>
</dbReference>
<accession>A0AAI9ELQ6</accession>
<organism evidence="1">
    <name type="scientific">Escherichia coli</name>
    <dbReference type="NCBI Taxonomy" id="562"/>
    <lineage>
        <taxon>Bacteria</taxon>
        <taxon>Pseudomonadati</taxon>
        <taxon>Pseudomonadota</taxon>
        <taxon>Gammaproteobacteria</taxon>
        <taxon>Enterobacterales</taxon>
        <taxon>Enterobacteriaceae</taxon>
        <taxon>Escherichia</taxon>
    </lineage>
</organism>
<name>A0AAI9ELQ6_ECOLX</name>
<protein>
    <submittedName>
        <fullName evidence="1">Uncharacterized protein</fullName>
    </submittedName>
</protein>
<proteinExistence type="predicted"/>
<reference evidence="1" key="1">
    <citation type="submission" date="2013-10" db="EMBL/GenBank/DDBJ databases">
        <title>Complete genome of the IncI1 plasmid pECOH45.</title>
        <authorList>
            <person name="Falgenhauer L."/>
            <person name="Schmiedel J."/>
            <person name="Yao Y."/>
            <person name="Fritzenwanker M."/>
            <person name="Ghosh H."/>
            <person name="Imirzalioglu C."/>
            <person name="Chakraborty T."/>
        </authorList>
    </citation>
    <scope>NUCLEOTIDE SEQUENCE</scope>
    <source>
        <strain evidence="1">H45</strain>
        <plasmid evidence="1">pECOH45</plasmid>
    </source>
</reference>